<feature type="compositionally biased region" description="Pro residues" evidence="1">
    <location>
        <begin position="38"/>
        <end position="48"/>
    </location>
</feature>
<organism evidence="2 3">
    <name type="scientific">Tremella mesenterica</name>
    <name type="common">Jelly fungus</name>
    <dbReference type="NCBI Taxonomy" id="5217"/>
    <lineage>
        <taxon>Eukaryota</taxon>
        <taxon>Fungi</taxon>
        <taxon>Dikarya</taxon>
        <taxon>Basidiomycota</taxon>
        <taxon>Agaricomycotina</taxon>
        <taxon>Tremellomycetes</taxon>
        <taxon>Tremellales</taxon>
        <taxon>Tremellaceae</taxon>
        <taxon>Tremella</taxon>
    </lineage>
</organism>
<dbReference type="Proteomes" id="UP000289152">
    <property type="component" value="Unassembled WGS sequence"/>
</dbReference>
<feature type="compositionally biased region" description="Polar residues" evidence="1">
    <location>
        <begin position="58"/>
        <end position="67"/>
    </location>
</feature>
<evidence type="ECO:0000256" key="1">
    <source>
        <dbReference type="SAM" id="MobiDB-lite"/>
    </source>
</evidence>
<reference evidence="2 3" key="1">
    <citation type="submission" date="2016-06" db="EMBL/GenBank/DDBJ databases">
        <title>Evolution of pathogenesis and genome organization in the Tremellales.</title>
        <authorList>
            <person name="Cuomo C."/>
            <person name="Litvintseva A."/>
            <person name="Heitman J."/>
            <person name="Chen Y."/>
            <person name="Sun S."/>
            <person name="Springer D."/>
            <person name="Dromer F."/>
            <person name="Young S."/>
            <person name="Zeng Q."/>
            <person name="Chapman S."/>
            <person name="Gujja S."/>
            <person name="Saif S."/>
            <person name="Birren B."/>
        </authorList>
    </citation>
    <scope>NUCLEOTIDE SEQUENCE [LARGE SCALE GENOMIC DNA]</scope>
    <source>
        <strain evidence="2 3">ATCC 28783</strain>
    </source>
</reference>
<dbReference type="InParanoid" id="A0A4Q1BP30"/>
<proteinExistence type="predicted"/>
<feature type="compositionally biased region" description="Low complexity" evidence="1">
    <location>
        <begin position="80"/>
        <end position="89"/>
    </location>
</feature>
<protein>
    <recommendedName>
        <fullName evidence="4">Retrotransposon gag domain-containing protein</fullName>
    </recommendedName>
</protein>
<sequence>MVEEMERRMLEELRQSLGPLPGAIDTPEGSTQGDDFYPPLPLEPPPQPTGLSEPPTVRTGSEDSGQTPRPREGNTGGRLSSVGSEVVGGTEEEATTQKMMLAIMNMMMETNKDMIAERKHREEQEKKKEQETVGGIVEGISEGVQLAMGRQASATPGVAEMSGGIKLPLPDLWRGERSKLTAFISECEVHFEINAHKFPTDQNGLASAYFAAFQRYVAVLGWGDDGNLMDRAKNGLKSHLLDEIPRHGKVFKTVRELIEFVVPMDNRLHQQRVEKENEKKRKEVKEQGERREE</sequence>
<dbReference type="VEuPathDB" id="FungiDB:TREMEDRAFT_59371"/>
<feature type="region of interest" description="Disordered" evidence="1">
    <location>
        <begin position="1"/>
        <end position="94"/>
    </location>
</feature>
<keyword evidence="3" id="KW-1185">Reference proteome</keyword>
<dbReference type="OrthoDB" id="5582182at2759"/>
<gene>
    <name evidence="2" type="ORF">M231_03121</name>
</gene>
<dbReference type="EMBL" id="SDIL01000029">
    <property type="protein sequence ID" value="RXK39619.1"/>
    <property type="molecule type" value="Genomic_DNA"/>
</dbReference>
<dbReference type="VEuPathDB" id="FungiDB:TREMEDRAFT_30259"/>
<feature type="region of interest" description="Disordered" evidence="1">
    <location>
        <begin position="269"/>
        <end position="293"/>
    </location>
</feature>
<name>A0A4Q1BP30_TREME</name>
<feature type="compositionally biased region" description="Basic and acidic residues" evidence="1">
    <location>
        <begin position="1"/>
        <end position="14"/>
    </location>
</feature>
<evidence type="ECO:0000313" key="2">
    <source>
        <dbReference type="EMBL" id="RXK39619.1"/>
    </source>
</evidence>
<comment type="caution">
    <text evidence="2">The sequence shown here is derived from an EMBL/GenBank/DDBJ whole genome shotgun (WGS) entry which is preliminary data.</text>
</comment>
<evidence type="ECO:0008006" key="4">
    <source>
        <dbReference type="Google" id="ProtNLM"/>
    </source>
</evidence>
<evidence type="ECO:0000313" key="3">
    <source>
        <dbReference type="Proteomes" id="UP000289152"/>
    </source>
</evidence>
<accession>A0A4Q1BP30</accession>
<dbReference type="AlphaFoldDB" id="A0A4Q1BP30"/>